<dbReference type="Gene3D" id="3.40.50.150">
    <property type="entry name" value="Vaccinia Virus protein VP39"/>
    <property type="match status" value="1"/>
</dbReference>
<dbReference type="PROSITE" id="PS51682">
    <property type="entry name" value="SAM_OMT_I"/>
    <property type="match status" value="1"/>
</dbReference>
<dbReference type="Pfam" id="PF01596">
    <property type="entry name" value="Methyltransf_3"/>
    <property type="match status" value="1"/>
</dbReference>
<dbReference type="InterPro" id="IPR002935">
    <property type="entry name" value="SAM_O-MeTrfase"/>
</dbReference>
<organism evidence="4 5">
    <name type="scientific">Longispora fulva</name>
    <dbReference type="NCBI Taxonomy" id="619741"/>
    <lineage>
        <taxon>Bacteria</taxon>
        <taxon>Bacillati</taxon>
        <taxon>Actinomycetota</taxon>
        <taxon>Actinomycetes</taxon>
        <taxon>Micromonosporales</taxon>
        <taxon>Micromonosporaceae</taxon>
        <taxon>Longispora</taxon>
    </lineage>
</organism>
<keyword evidence="1" id="KW-0489">Methyltransferase</keyword>
<evidence type="ECO:0000256" key="1">
    <source>
        <dbReference type="ARBA" id="ARBA00022603"/>
    </source>
</evidence>
<protein>
    <submittedName>
        <fullName evidence="4">Putative O-methyltransferase YrrM</fullName>
    </submittedName>
</protein>
<accession>A0A8J7KKR7</accession>
<dbReference type="EMBL" id="JADOUF010000001">
    <property type="protein sequence ID" value="MBG6141570.1"/>
    <property type="molecule type" value="Genomic_DNA"/>
</dbReference>
<sequence length="243" mass="25945">MENPSLTIVPQDSTDPREIFATETARASALPPKLSAVLTEMEDVARSEGIPIIGRLEGAIVSMLAGLHLSAGARVLDIGTAIGYSALWLADALPAGGRIVSIEIDPARAARAEDYIARAGYADRIEVMVGDAFELIPELGTFDLIFQDVMKHAYFGSDPYLALELLKQCTSHLAEDGVMIIDNAFCGGHVFEPDGADTVNQVLGVRSLNEALAKDPAFQSVIVPLRDGLWVARRVDGDAEGRA</sequence>
<dbReference type="PANTHER" id="PTHR10509:SF14">
    <property type="entry name" value="CAFFEOYL-COA O-METHYLTRANSFERASE 3-RELATED"/>
    <property type="match status" value="1"/>
</dbReference>
<reference evidence="4" key="1">
    <citation type="submission" date="2020-11" db="EMBL/GenBank/DDBJ databases">
        <title>Sequencing the genomes of 1000 actinobacteria strains.</title>
        <authorList>
            <person name="Klenk H.-P."/>
        </authorList>
    </citation>
    <scope>NUCLEOTIDE SEQUENCE</scope>
    <source>
        <strain evidence="4">DSM 45356</strain>
    </source>
</reference>
<dbReference type="InterPro" id="IPR050362">
    <property type="entry name" value="Cation-dep_OMT"/>
</dbReference>
<proteinExistence type="predicted"/>
<dbReference type="PANTHER" id="PTHR10509">
    <property type="entry name" value="O-METHYLTRANSFERASE-RELATED"/>
    <property type="match status" value="1"/>
</dbReference>
<dbReference type="CDD" id="cd02440">
    <property type="entry name" value="AdoMet_MTases"/>
    <property type="match status" value="1"/>
</dbReference>
<dbReference type="Proteomes" id="UP000622552">
    <property type="component" value="Unassembled WGS sequence"/>
</dbReference>
<dbReference type="GO" id="GO:0032259">
    <property type="term" value="P:methylation"/>
    <property type="evidence" value="ECO:0007669"/>
    <property type="project" value="UniProtKB-KW"/>
</dbReference>
<comment type="caution">
    <text evidence="4">The sequence shown here is derived from an EMBL/GenBank/DDBJ whole genome shotgun (WGS) entry which is preliminary data.</text>
</comment>
<keyword evidence="3" id="KW-0949">S-adenosyl-L-methionine</keyword>
<dbReference type="InterPro" id="IPR029063">
    <property type="entry name" value="SAM-dependent_MTases_sf"/>
</dbReference>
<evidence type="ECO:0000256" key="2">
    <source>
        <dbReference type="ARBA" id="ARBA00022679"/>
    </source>
</evidence>
<name>A0A8J7KKR7_9ACTN</name>
<keyword evidence="5" id="KW-1185">Reference proteome</keyword>
<dbReference type="GO" id="GO:0008171">
    <property type="term" value="F:O-methyltransferase activity"/>
    <property type="evidence" value="ECO:0007669"/>
    <property type="project" value="InterPro"/>
</dbReference>
<dbReference type="AlphaFoldDB" id="A0A8J7KKR7"/>
<gene>
    <name evidence="4" type="ORF">IW245_007764</name>
</gene>
<dbReference type="GO" id="GO:0008757">
    <property type="term" value="F:S-adenosylmethionine-dependent methyltransferase activity"/>
    <property type="evidence" value="ECO:0007669"/>
    <property type="project" value="TreeGrafter"/>
</dbReference>
<dbReference type="RefSeq" id="WP_197007968.1">
    <property type="nucleotide sequence ID" value="NZ_BONS01000013.1"/>
</dbReference>
<evidence type="ECO:0000313" key="4">
    <source>
        <dbReference type="EMBL" id="MBG6141570.1"/>
    </source>
</evidence>
<evidence type="ECO:0000256" key="3">
    <source>
        <dbReference type="ARBA" id="ARBA00022691"/>
    </source>
</evidence>
<dbReference type="SUPFAM" id="SSF53335">
    <property type="entry name" value="S-adenosyl-L-methionine-dependent methyltransferases"/>
    <property type="match status" value="1"/>
</dbReference>
<evidence type="ECO:0000313" key="5">
    <source>
        <dbReference type="Proteomes" id="UP000622552"/>
    </source>
</evidence>
<keyword evidence="2" id="KW-0808">Transferase</keyword>